<dbReference type="STRING" id="106634.TVD_12020"/>
<reference evidence="4 5" key="1">
    <citation type="submission" date="2015-04" db="EMBL/GenBank/DDBJ databases">
        <title>Complete Sequence for the Genome of the Thioalkalivibrio versutus D301.</title>
        <authorList>
            <person name="Mu T."/>
            <person name="Zhou J."/>
            <person name="Xu X."/>
        </authorList>
    </citation>
    <scope>NUCLEOTIDE SEQUENCE [LARGE SCALE GENOMIC DNA]</scope>
    <source>
        <strain evidence="4 5">D301</strain>
    </source>
</reference>
<dbReference type="PANTHER" id="PTHR30035:SF3">
    <property type="entry name" value="INTERMEMBRANE PHOSPHOLIPID TRANSPORT SYSTEM LIPOPROTEIN MLAA"/>
    <property type="match status" value="1"/>
</dbReference>
<dbReference type="OrthoDB" id="9785326at2"/>
<evidence type="ECO:0000256" key="2">
    <source>
        <dbReference type="ARBA" id="ARBA00022729"/>
    </source>
</evidence>
<dbReference type="PATRIC" id="fig|106634.4.peg.2450"/>
<dbReference type="GO" id="GO:0120010">
    <property type="term" value="P:intermembrane phospholipid transfer"/>
    <property type="evidence" value="ECO:0007669"/>
    <property type="project" value="TreeGrafter"/>
</dbReference>
<evidence type="ECO:0000256" key="1">
    <source>
        <dbReference type="ARBA" id="ARBA00010634"/>
    </source>
</evidence>
<dbReference type="InterPro" id="IPR007428">
    <property type="entry name" value="MlaA"/>
</dbReference>
<dbReference type="Proteomes" id="UP000064201">
    <property type="component" value="Chromosome"/>
</dbReference>
<keyword evidence="5" id="KW-1185">Reference proteome</keyword>
<evidence type="ECO:0000313" key="4">
    <source>
        <dbReference type="EMBL" id="AKJ96035.1"/>
    </source>
</evidence>
<sequence>MSVVSCLRPALLALMFLGLAGCATVPSEDRHPDDPWESYNRAVFEINQDFDESLLRPAAVQYQRLPQPVQTGVGNFFSNLNDFTVLFNNLLQGNLENAASDTGRIMFNSTFGLFGLIDVASPMGLDKNNEDFGQTLGAWGVARGPYLQLPFLGPSTARDAPARLVDGYTSPLYHTNLRDDHTGWWIGLIALDVVDMRAGLIPTERMLAQLSDDPYIAMRQGYLQRRDFLVRGGRPDGEADAMLDELDELEALEAMEAEESER</sequence>
<dbReference type="GO" id="GO:0016020">
    <property type="term" value="C:membrane"/>
    <property type="evidence" value="ECO:0007669"/>
    <property type="project" value="InterPro"/>
</dbReference>
<dbReference type="EMBL" id="CP011367">
    <property type="protein sequence ID" value="AKJ96035.1"/>
    <property type="molecule type" value="Genomic_DNA"/>
</dbReference>
<proteinExistence type="inferred from homology"/>
<dbReference type="RefSeq" id="WP_047251692.1">
    <property type="nucleotide sequence ID" value="NZ_CP011367.1"/>
</dbReference>
<dbReference type="KEGG" id="tvr:TVD_12020"/>
<feature type="signal peptide" evidence="3">
    <location>
        <begin position="1"/>
        <end position="20"/>
    </location>
</feature>
<dbReference type="AlphaFoldDB" id="A0A0G3G459"/>
<comment type="similarity">
    <text evidence="1">Belongs to the MlaA family.</text>
</comment>
<evidence type="ECO:0000313" key="5">
    <source>
        <dbReference type="Proteomes" id="UP000064201"/>
    </source>
</evidence>
<organism evidence="4 5">
    <name type="scientific">Thioalkalivibrio versutus</name>
    <dbReference type="NCBI Taxonomy" id="106634"/>
    <lineage>
        <taxon>Bacteria</taxon>
        <taxon>Pseudomonadati</taxon>
        <taxon>Pseudomonadota</taxon>
        <taxon>Gammaproteobacteria</taxon>
        <taxon>Chromatiales</taxon>
        <taxon>Ectothiorhodospiraceae</taxon>
        <taxon>Thioalkalivibrio</taxon>
    </lineage>
</organism>
<keyword evidence="2 3" id="KW-0732">Signal</keyword>
<feature type="chain" id="PRO_5002553833" evidence="3">
    <location>
        <begin position="21"/>
        <end position="262"/>
    </location>
</feature>
<gene>
    <name evidence="4" type="ORF">TVD_12020</name>
</gene>
<dbReference type="PRINTS" id="PR01805">
    <property type="entry name" value="VACJLIPOPROT"/>
</dbReference>
<evidence type="ECO:0000256" key="3">
    <source>
        <dbReference type="SAM" id="SignalP"/>
    </source>
</evidence>
<dbReference type="PANTHER" id="PTHR30035">
    <property type="entry name" value="LIPOPROTEIN VACJ-RELATED"/>
    <property type="match status" value="1"/>
</dbReference>
<name>A0A0G3G459_9GAMM</name>
<protein>
    <submittedName>
        <fullName evidence="4">ABC transporter</fullName>
    </submittedName>
</protein>
<dbReference type="Pfam" id="PF04333">
    <property type="entry name" value="MlaA"/>
    <property type="match status" value="1"/>
</dbReference>
<accession>A0A0G3G459</accession>